<dbReference type="GO" id="GO:0042626">
    <property type="term" value="F:ATPase-coupled transmembrane transporter activity"/>
    <property type="evidence" value="ECO:0007669"/>
    <property type="project" value="TreeGrafter"/>
</dbReference>
<dbReference type="GO" id="GO:0005524">
    <property type="term" value="F:ATP binding"/>
    <property type="evidence" value="ECO:0007669"/>
    <property type="project" value="InterPro"/>
</dbReference>
<dbReference type="GO" id="GO:0042760">
    <property type="term" value="P:very long-chain fatty acid catabolic process"/>
    <property type="evidence" value="ECO:0007669"/>
    <property type="project" value="TreeGrafter"/>
</dbReference>
<evidence type="ECO:0000256" key="3">
    <source>
        <dbReference type="ARBA" id="ARBA00022692"/>
    </source>
</evidence>
<dbReference type="GO" id="GO:0006635">
    <property type="term" value="P:fatty acid beta-oxidation"/>
    <property type="evidence" value="ECO:0007669"/>
    <property type="project" value="TreeGrafter"/>
</dbReference>
<feature type="domain" description="ABC transporter" evidence="6">
    <location>
        <begin position="62"/>
        <end position="95"/>
    </location>
</feature>
<dbReference type="PANTHER" id="PTHR11384:SF67">
    <property type="entry name" value="ATP-BINDING CASSETTE SUB-FAMILY D MEMBER 1"/>
    <property type="match status" value="1"/>
</dbReference>
<accession>A0A4P9ZPW7</accession>
<dbReference type="InterPro" id="IPR027417">
    <property type="entry name" value="P-loop_NTPase"/>
</dbReference>
<dbReference type="Pfam" id="PF00005">
    <property type="entry name" value="ABC_tran"/>
    <property type="match status" value="1"/>
</dbReference>
<reference evidence="8" key="1">
    <citation type="journal article" date="2018" name="Nat. Microbiol.">
        <title>Leveraging single-cell genomics to expand the fungal tree of life.</title>
        <authorList>
            <person name="Ahrendt S.R."/>
            <person name="Quandt C.A."/>
            <person name="Ciobanu D."/>
            <person name="Clum A."/>
            <person name="Salamov A."/>
            <person name="Andreopoulos B."/>
            <person name="Cheng J.F."/>
            <person name="Woyke T."/>
            <person name="Pelin A."/>
            <person name="Henrissat B."/>
            <person name="Reynolds N.K."/>
            <person name="Benny G.L."/>
            <person name="Smith M.E."/>
            <person name="James T.Y."/>
            <person name="Grigoriev I.V."/>
        </authorList>
    </citation>
    <scope>NUCLEOTIDE SEQUENCE [LARGE SCALE GENOMIC DNA]</scope>
    <source>
        <strain evidence="8">RSA 468</strain>
    </source>
</reference>
<dbReference type="GO" id="GO:0007031">
    <property type="term" value="P:peroxisome organization"/>
    <property type="evidence" value="ECO:0007669"/>
    <property type="project" value="TreeGrafter"/>
</dbReference>
<keyword evidence="3" id="KW-0812">Transmembrane</keyword>
<dbReference type="PANTHER" id="PTHR11384">
    <property type="entry name" value="ATP-BINDING CASSETTE, SUB-FAMILY D MEMBER"/>
    <property type="match status" value="1"/>
</dbReference>
<keyword evidence="8" id="KW-1185">Reference proteome</keyword>
<feature type="non-terminal residue" evidence="7">
    <location>
        <position position="1"/>
    </location>
</feature>
<dbReference type="InterPro" id="IPR050835">
    <property type="entry name" value="ABC_transporter_sub-D"/>
</dbReference>
<dbReference type="EMBL" id="ML002920">
    <property type="protein sequence ID" value="RKP35248.1"/>
    <property type="molecule type" value="Genomic_DNA"/>
</dbReference>
<keyword evidence="4" id="KW-1133">Transmembrane helix</keyword>
<dbReference type="Proteomes" id="UP000268162">
    <property type="component" value="Unassembled WGS sequence"/>
</dbReference>
<name>A0A4P9ZPW7_9FUNG</name>
<evidence type="ECO:0000256" key="2">
    <source>
        <dbReference type="ARBA" id="ARBA00022448"/>
    </source>
</evidence>
<evidence type="ECO:0000256" key="5">
    <source>
        <dbReference type="ARBA" id="ARBA00023136"/>
    </source>
</evidence>
<gene>
    <name evidence="7" type="ORF">BJ085DRAFT_5421</name>
</gene>
<evidence type="ECO:0000256" key="4">
    <source>
        <dbReference type="ARBA" id="ARBA00022989"/>
    </source>
</evidence>
<dbReference type="AlphaFoldDB" id="A0A4P9ZPW7"/>
<dbReference type="GO" id="GO:0015910">
    <property type="term" value="P:long-chain fatty acid import into peroxisome"/>
    <property type="evidence" value="ECO:0007669"/>
    <property type="project" value="TreeGrafter"/>
</dbReference>
<proteinExistence type="inferred from homology"/>
<dbReference type="Gene3D" id="3.40.50.300">
    <property type="entry name" value="P-loop containing nucleotide triphosphate hydrolases"/>
    <property type="match status" value="1"/>
</dbReference>
<feature type="non-terminal residue" evidence="7">
    <location>
        <position position="150"/>
    </location>
</feature>
<evidence type="ECO:0000313" key="7">
    <source>
        <dbReference type="EMBL" id="RKP35248.1"/>
    </source>
</evidence>
<sequence>LFYVPQKPYLPLGTFRDQIIYPHSHADITARGLTDDDLVNILKVVHLEYLVGREGGWNSIRDWADVLSGGEKQRVAMARLFYHRPQFAILDECTSAVSVDVEGIMYNHAKRVGITLFTVSHRTSLFKYHDFLLRFDGEGGYSFDPLSVDD</sequence>
<dbReference type="STRING" id="215637.A0A4P9ZPW7"/>
<protein>
    <submittedName>
        <fullName evidence="7">P-loop containing nucleoside triphosphate hydrolase protein</fullName>
    </submittedName>
</protein>
<dbReference type="SUPFAM" id="SSF52540">
    <property type="entry name" value="P-loop containing nucleoside triphosphate hydrolases"/>
    <property type="match status" value="1"/>
</dbReference>
<keyword evidence="2" id="KW-0813">Transport</keyword>
<evidence type="ECO:0000259" key="6">
    <source>
        <dbReference type="Pfam" id="PF00005"/>
    </source>
</evidence>
<evidence type="ECO:0000313" key="8">
    <source>
        <dbReference type="Proteomes" id="UP000268162"/>
    </source>
</evidence>
<dbReference type="GO" id="GO:0005778">
    <property type="term" value="C:peroxisomal membrane"/>
    <property type="evidence" value="ECO:0007669"/>
    <property type="project" value="TreeGrafter"/>
</dbReference>
<organism evidence="7 8">
    <name type="scientific">Dimargaris cristalligena</name>
    <dbReference type="NCBI Taxonomy" id="215637"/>
    <lineage>
        <taxon>Eukaryota</taxon>
        <taxon>Fungi</taxon>
        <taxon>Fungi incertae sedis</taxon>
        <taxon>Zoopagomycota</taxon>
        <taxon>Kickxellomycotina</taxon>
        <taxon>Dimargaritomycetes</taxon>
        <taxon>Dimargaritales</taxon>
        <taxon>Dimargaritaceae</taxon>
        <taxon>Dimargaris</taxon>
    </lineage>
</organism>
<evidence type="ECO:0000256" key="1">
    <source>
        <dbReference type="ARBA" id="ARBA00008575"/>
    </source>
</evidence>
<dbReference type="GO" id="GO:0016887">
    <property type="term" value="F:ATP hydrolysis activity"/>
    <property type="evidence" value="ECO:0007669"/>
    <property type="project" value="InterPro"/>
</dbReference>
<keyword evidence="7" id="KW-0378">Hydrolase</keyword>
<dbReference type="GO" id="GO:0005324">
    <property type="term" value="F:long-chain fatty acid transmembrane transporter activity"/>
    <property type="evidence" value="ECO:0007669"/>
    <property type="project" value="TreeGrafter"/>
</dbReference>
<keyword evidence="5" id="KW-0472">Membrane</keyword>
<comment type="similarity">
    <text evidence="1">Belongs to the ABC transporter superfamily. ABCD family. Peroxisomal fatty acyl CoA transporter (TC 3.A.1.203) subfamily.</text>
</comment>
<dbReference type="InterPro" id="IPR003439">
    <property type="entry name" value="ABC_transporter-like_ATP-bd"/>
</dbReference>